<gene>
    <name evidence="2" type="ORF">GEZ84_03895</name>
</gene>
<accession>A0A6I1TUP8</accession>
<evidence type="ECO:0000313" key="3">
    <source>
        <dbReference type="Proteomes" id="UP000438885"/>
    </source>
</evidence>
<dbReference type="EMBL" id="WIJP01000005">
    <property type="protein sequence ID" value="MQQ29527.1"/>
    <property type="molecule type" value="Genomic_DNA"/>
</dbReference>
<evidence type="ECO:0000256" key="1">
    <source>
        <dbReference type="SAM" id="Phobius"/>
    </source>
</evidence>
<comment type="caution">
    <text evidence="2">The sequence shown here is derived from an EMBL/GenBank/DDBJ whole genome shotgun (WGS) entry which is preliminary data.</text>
</comment>
<keyword evidence="1" id="KW-0812">Transmembrane</keyword>
<keyword evidence="1" id="KW-1133">Transmembrane helix</keyword>
<sequence length="64" mass="7534">MPNNSTSRKSTNFSSTQPTLKVLFSGFYFYHLILLSFSCRIFVKKKDILIYEKITQNFCDIQMV</sequence>
<proteinExistence type="predicted"/>
<evidence type="ECO:0000313" key="2">
    <source>
        <dbReference type="EMBL" id="MQQ29527.1"/>
    </source>
</evidence>
<dbReference type="AlphaFoldDB" id="A0A6I1TUP8"/>
<protein>
    <submittedName>
        <fullName evidence="2">Uncharacterized protein</fullName>
    </submittedName>
</protein>
<reference evidence="2 3" key="1">
    <citation type="submission" date="2019-10" db="EMBL/GenBank/DDBJ databases">
        <title>Streptococcus mitis of the oral and urogenital tracts.</title>
        <authorList>
            <person name="Price T."/>
            <person name="Mores C.R."/>
            <person name="Putonti C."/>
            <person name="Wolfe A.J."/>
        </authorList>
    </citation>
    <scope>NUCLEOTIDE SEQUENCE [LARGE SCALE GENOMIC DNA]</scope>
    <source>
        <strain evidence="2 3">SM10</strain>
    </source>
</reference>
<organism evidence="2 3">
    <name type="scientific">Streptococcus mitis</name>
    <dbReference type="NCBI Taxonomy" id="28037"/>
    <lineage>
        <taxon>Bacteria</taxon>
        <taxon>Bacillati</taxon>
        <taxon>Bacillota</taxon>
        <taxon>Bacilli</taxon>
        <taxon>Lactobacillales</taxon>
        <taxon>Streptococcaceae</taxon>
        <taxon>Streptococcus</taxon>
        <taxon>Streptococcus mitis group</taxon>
    </lineage>
</organism>
<keyword evidence="1" id="KW-0472">Membrane</keyword>
<feature type="transmembrane region" description="Helical" evidence="1">
    <location>
        <begin position="20"/>
        <end position="43"/>
    </location>
</feature>
<dbReference type="Proteomes" id="UP000438885">
    <property type="component" value="Unassembled WGS sequence"/>
</dbReference>
<dbReference type="RefSeq" id="WP_153223555.1">
    <property type="nucleotide sequence ID" value="NZ_WIJP01000005.1"/>
</dbReference>
<name>A0A6I1TUP8_STRMT</name>